<organism evidence="1 2">
    <name type="scientific">Brassica cretica</name>
    <name type="common">Mustard</name>
    <dbReference type="NCBI Taxonomy" id="69181"/>
    <lineage>
        <taxon>Eukaryota</taxon>
        <taxon>Viridiplantae</taxon>
        <taxon>Streptophyta</taxon>
        <taxon>Embryophyta</taxon>
        <taxon>Tracheophyta</taxon>
        <taxon>Spermatophyta</taxon>
        <taxon>Magnoliopsida</taxon>
        <taxon>eudicotyledons</taxon>
        <taxon>Gunneridae</taxon>
        <taxon>Pentapetalae</taxon>
        <taxon>rosids</taxon>
        <taxon>malvids</taxon>
        <taxon>Brassicales</taxon>
        <taxon>Brassicaceae</taxon>
        <taxon>Brassiceae</taxon>
        <taxon>Brassica</taxon>
    </lineage>
</organism>
<protein>
    <submittedName>
        <fullName evidence="1">Uncharacterized protein</fullName>
    </submittedName>
</protein>
<comment type="caution">
    <text evidence="1">The sequence shown here is derived from an EMBL/GenBank/DDBJ whole genome shotgun (WGS) entry which is preliminary data.</text>
</comment>
<accession>A0A8S9HHY8</accession>
<dbReference type="AlphaFoldDB" id="A0A8S9HHY8"/>
<gene>
    <name evidence="1" type="ORF">F2Q68_00015764</name>
</gene>
<evidence type="ECO:0000313" key="2">
    <source>
        <dbReference type="Proteomes" id="UP000712281"/>
    </source>
</evidence>
<proteinExistence type="predicted"/>
<dbReference type="EMBL" id="QGKW02001940">
    <property type="protein sequence ID" value="KAF2558025.1"/>
    <property type="molecule type" value="Genomic_DNA"/>
</dbReference>
<name>A0A8S9HHY8_BRACR</name>
<sequence length="132" mass="15046">MFFRNMPSVCRCSRKGKEKVVSSSPYPDISGESSPVGDLVMTHQSALRDTAGFDFDQMQLVLHAEETFRADREDQEAGDYHTEEVAIVSSDLENGERIRYFKNNKVYPSQNGRFISMHLPMMSSASRYYCLS</sequence>
<dbReference type="Proteomes" id="UP000712281">
    <property type="component" value="Unassembled WGS sequence"/>
</dbReference>
<evidence type="ECO:0000313" key="1">
    <source>
        <dbReference type="EMBL" id="KAF2558025.1"/>
    </source>
</evidence>
<reference evidence="1" key="1">
    <citation type="submission" date="2019-12" db="EMBL/GenBank/DDBJ databases">
        <title>Genome sequencing and annotation of Brassica cretica.</title>
        <authorList>
            <person name="Studholme D.J."/>
            <person name="Sarris P.F."/>
        </authorList>
    </citation>
    <scope>NUCLEOTIDE SEQUENCE</scope>
    <source>
        <strain evidence="1">PFS-001/15</strain>
        <tissue evidence="1">Leaf</tissue>
    </source>
</reference>